<dbReference type="InterPro" id="IPR032282">
    <property type="entry name" value="HAGH_C"/>
</dbReference>
<dbReference type="PANTHER" id="PTHR11935:SF94">
    <property type="entry name" value="TENZING NORGAY, ISOFORM C"/>
    <property type="match status" value="1"/>
</dbReference>
<comment type="similarity">
    <text evidence="4">Belongs to the metallo-beta-lactamase superfamily. Glyoxalase II family.</text>
</comment>
<organism evidence="12 13">
    <name type="scientific">Vanrija humicola</name>
    <name type="common">Yeast</name>
    <name type="synonym">Cryptococcus humicola</name>
    <dbReference type="NCBI Taxonomy" id="5417"/>
    <lineage>
        <taxon>Eukaryota</taxon>
        <taxon>Fungi</taxon>
        <taxon>Dikarya</taxon>
        <taxon>Basidiomycota</taxon>
        <taxon>Agaricomycotina</taxon>
        <taxon>Tremellomycetes</taxon>
        <taxon>Trichosporonales</taxon>
        <taxon>Trichosporonaceae</taxon>
        <taxon>Vanrija</taxon>
    </lineage>
</organism>
<evidence type="ECO:0000313" key="13">
    <source>
        <dbReference type="Proteomes" id="UP000473826"/>
    </source>
</evidence>
<evidence type="ECO:0000256" key="2">
    <source>
        <dbReference type="ARBA" id="ARBA00001947"/>
    </source>
</evidence>
<dbReference type="Proteomes" id="UP000473826">
    <property type="component" value="Unassembled WGS sequence"/>
</dbReference>
<dbReference type="InterPro" id="IPR001279">
    <property type="entry name" value="Metallo-B-lactamas"/>
</dbReference>
<feature type="region of interest" description="Disordered" evidence="10">
    <location>
        <begin position="64"/>
        <end position="94"/>
    </location>
</feature>
<evidence type="ECO:0000256" key="6">
    <source>
        <dbReference type="ARBA" id="ARBA00022723"/>
    </source>
</evidence>
<comment type="cofactor">
    <cofactor evidence="2">
        <name>Zn(2+)</name>
        <dbReference type="ChEBI" id="CHEBI:29105"/>
    </cofactor>
</comment>
<dbReference type="SMART" id="SM00849">
    <property type="entry name" value="Lactamase_B"/>
    <property type="match status" value="1"/>
</dbReference>
<dbReference type="Pfam" id="PF00753">
    <property type="entry name" value="Lactamase_B"/>
    <property type="match status" value="1"/>
</dbReference>
<evidence type="ECO:0000256" key="3">
    <source>
        <dbReference type="ARBA" id="ARBA00004963"/>
    </source>
</evidence>
<dbReference type="AlphaFoldDB" id="A0A7D8YZ99"/>
<comment type="caution">
    <text evidence="12">The sequence shown here is derived from an EMBL/GenBank/DDBJ whole genome shotgun (WGS) entry which is preliminary data.</text>
</comment>
<keyword evidence="8" id="KW-0862">Zinc</keyword>
<dbReference type="CDD" id="cd07723">
    <property type="entry name" value="hydroxyacylglutathione_hydrolase_MBL-fold"/>
    <property type="match status" value="1"/>
</dbReference>
<comment type="pathway">
    <text evidence="3">Secondary metabolite metabolism; methylglyoxal degradation; (R)-lactate from methylglyoxal: step 2/2.</text>
</comment>
<comment type="catalytic activity">
    <reaction evidence="1">
        <text>an S-(2-hydroxyacyl)glutathione + H2O = a 2-hydroxy carboxylate + glutathione + H(+)</text>
        <dbReference type="Rhea" id="RHEA:21864"/>
        <dbReference type="ChEBI" id="CHEBI:15377"/>
        <dbReference type="ChEBI" id="CHEBI:15378"/>
        <dbReference type="ChEBI" id="CHEBI:57925"/>
        <dbReference type="ChEBI" id="CHEBI:58896"/>
        <dbReference type="ChEBI" id="CHEBI:71261"/>
        <dbReference type="EC" id="3.1.2.6"/>
    </reaction>
</comment>
<dbReference type="InterPro" id="IPR035680">
    <property type="entry name" value="Clx_II_MBL"/>
</dbReference>
<dbReference type="SUPFAM" id="SSF56281">
    <property type="entry name" value="Metallo-hydrolase/oxidoreductase"/>
    <property type="match status" value="1"/>
</dbReference>
<feature type="compositionally biased region" description="Low complexity" evidence="10">
    <location>
        <begin position="79"/>
        <end position="94"/>
    </location>
</feature>
<keyword evidence="6" id="KW-0479">Metal-binding</keyword>
<evidence type="ECO:0000256" key="4">
    <source>
        <dbReference type="ARBA" id="ARBA00006759"/>
    </source>
</evidence>
<accession>A0A7D8YZ99</accession>
<protein>
    <recommendedName>
        <fullName evidence="5">hydroxyacylglutathione hydrolase</fullName>
        <ecNumber evidence="5">3.1.2.6</ecNumber>
    </recommendedName>
    <alternativeName>
        <fullName evidence="9">Glyoxalase II</fullName>
    </alternativeName>
</protein>
<evidence type="ECO:0000256" key="1">
    <source>
        <dbReference type="ARBA" id="ARBA00001623"/>
    </source>
</evidence>
<name>A0A7D8YZ99_VANHU</name>
<reference evidence="12 13" key="1">
    <citation type="journal article" date="2019" name="PLoS Genet.">
        <title>Convergent evolution of linked mating-type loci in basidiomycete fungi.</title>
        <authorList>
            <person name="Sun S."/>
            <person name="Coelho M.A."/>
            <person name="Heitman J."/>
            <person name="Nowrousian M."/>
        </authorList>
    </citation>
    <scope>NUCLEOTIDE SEQUENCE [LARGE SCALE GENOMIC DNA]</scope>
    <source>
        <strain evidence="12 13">CBS 4282</strain>
    </source>
</reference>
<dbReference type="EMBL" id="QKWK01000002">
    <property type="protein sequence ID" value="TXT13531.1"/>
    <property type="molecule type" value="Genomic_DNA"/>
</dbReference>
<gene>
    <name evidence="12" type="ORF">VHUM_00898</name>
</gene>
<keyword evidence="7" id="KW-0378">Hydrolase</keyword>
<evidence type="ECO:0000256" key="5">
    <source>
        <dbReference type="ARBA" id="ARBA00011917"/>
    </source>
</evidence>
<evidence type="ECO:0000313" key="12">
    <source>
        <dbReference type="EMBL" id="TXT13531.1"/>
    </source>
</evidence>
<evidence type="ECO:0000256" key="8">
    <source>
        <dbReference type="ARBA" id="ARBA00022833"/>
    </source>
</evidence>
<sequence length="238" mass="25697">MYIVVDEASGEAAVVDPYDAPKLAQKVKEEGVKVTTLITTHHHNDHSGGNLAFVSHFPWAGPDASSTSTLDSRPSAGLTRARAPTRSSRMATSSSSAHWTDSICFFVEDKAKGQRGVFTGDTLFLAGCGRFFEGNAAEMNAALSKLAKLPEDTLVYNGHEYTTGSAKFGLAIEPNNAALKGLFERSQTDKQTTGKSTIGDEKEWNVFIRLDTPEAKKATGETEPLKVLAKLRELKNAF</sequence>
<dbReference type="Pfam" id="PF16123">
    <property type="entry name" value="HAGH_C"/>
    <property type="match status" value="1"/>
</dbReference>
<evidence type="ECO:0000256" key="9">
    <source>
        <dbReference type="ARBA" id="ARBA00031044"/>
    </source>
</evidence>
<evidence type="ECO:0000256" key="7">
    <source>
        <dbReference type="ARBA" id="ARBA00022801"/>
    </source>
</evidence>
<dbReference type="OrthoDB" id="515692at2759"/>
<dbReference type="PANTHER" id="PTHR11935">
    <property type="entry name" value="BETA LACTAMASE DOMAIN"/>
    <property type="match status" value="1"/>
</dbReference>
<evidence type="ECO:0000259" key="11">
    <source>
        <dbReference type="SMART" id="SM00849"/>
    </source>
</evidence>
<dbReference type="InterPro" id="IPR036866">
    <property type="entry name" value="RibonucZ/Hydroxyglut_hydro"/>
</dbReference>
<keyword evidence="13" id="KW-1185">Reference proteome</keyword>
<evidence type="ECO:0000256" key="10">
    <source>
        <dbReference type="SAM" id="MobiDB-lite"/>
    </source>
</evidence>
<proteinExistence type="inferred from homology"/>
<dbReference type="Gene3D" id="3.60.15.10">
    <property type="entry name" value="Ribonuclease Z/Hydroxyacylglutathione hydrolase-like"/>
    <property type="match status" value="1"/>
</dbReference>
<dbReference type="EC" id="3.1.2.6" evidence="5"/>
<dbReference type="UniPathway" id="UPA00619">
    <property type="reaction ID" value="UER00676"/>
</dbReference>
<feature type="domain" description="Metallo-beta-lactamase" evidence="11">
    <location>
        <begin position="1"/>
        <end position="159"/>
    </location>
</feature>
<dbReference type="GO" id="GO:0046872">
    <property type="term" value="F:metal ion binding"/>
    <property type="evidence" value="ECO:0007669"/>
    <property type="project" value="UniProtKB-KW"/>
</dbReference>
<dbReference type="GO" id="GO:0004416">
    <property type="term" value="F:hydroxyacylglutathione hydrolase activity"/>
    <property type="evidence" value="ECO:0007669"/>
    <property type="project" value="UniProtKB-EC"/>
</dbReference>